<evidence type="ECO:0000256" key="5">
    <source>
        <dbReference type="ARBA" id="ARBA00023012"/>
    </source>
</evidence>
<evidence type="ECO:0000256" key="1">
    <source>
        <dbReference type="ARBA" id="ARBA00000085"/>
    </source>
</evidence>
<evidence type="ECO:0000259" key="6">
    <source>
        <dbReference type="SMART" id="SM00387"/>
    </source>
</evidence>
<dbReference type="EMBL" id="JAMQBK010000046">
    <property type="protein sequence ID" value="MCM2372470.1"/>
    <property type="molecule type" value="Genomic_DNA"/>
</dbReference>
<dbReference type="Gene3D" id="3.30.565.10">
    <property type="entry name" value="Histidine kinase-like ATPase, C-terminal domain"/>
    <property type="match status" value="1"/>
</dbReference>
<evidence type="ECO:0000313" key="8">
    <source>
        <dbReference type="Proteomes" id="UP001202961"/>
    </source>
</evidence>
<dbReference type="InterPro" id="IPR003594">
    <property type="entry name" value="HATPase_dom"/>
</dbReference>
<protein>
    <recommendedName>
        <fullName evidence="2">histidine kinase</fullName>
        <ecNumber evidence="2">2.7.13.3</ecNumber>
    </recommendedName>
</protein>
<dbReference type="PANTHER" id="PTHR24421:SF10">
    <property type="entry name" value="NITRATE_NITRITE SENSOR PROTEIN NARQ"/>
    <property type="match status" value="1"/>
</dbReference>
<evidence type="ECO:0000256" key="4">
    <source>
        <dbReference type="ARBA" id="ARBA00022777"/>
    </source>
</evidence>
<accession>A0ABT0U6B8</accession>
<organism evidence="7 8">
    <name type="scientific">Aporhodopirellula aestuarii</name>
    <dbReference type="NCBI Taxonomy" id="2950107"/>
    <lineage>
        <taxon>Bacteria</taxon>
        <taxon>Pseudomonadati</taxon>
        <taxon>Planctomycetota</taxon>
        <taxon>Planctomycetia</taxon>
        <taxon>Pirellulales</taxon>
        <taxon>Pirellulaceae</taxon>
        <taxon>Aporhodopirellula</taxon>
    </lineage>
</organism>
<name>A0ABT0U6B8_9BACT</name>
<evidence type="ECO:0000256" key="2">
    <source>
        <dbReference type="ARBA" id="ARBA00012438"/>
    </source>
</evidence>
<feature type="domain" description="Histidine kinase/HSP90-like ATPase" evidence="6">
    <location>
        <begin position="103"/>
        <end position="201"/>
    </location>
</feature>
<keyword evidence="3" id="KW-0808">Transferase</keyword>
<dbReference type="CDD" id="cd16917">
    <property type="entry name" value="HATPase_UhpB-NarQ-NarX-like"/>
    <property type="match status" value="1"/>
</dbReference>
<keyword evidence="7" id="KW-0067">ATP-binding</keyword>
<dbReference type="Pfam" id="PF02518">
    <property type="entry name" value="HATPase_c"/>
    <property type="match status" value="1"/>
</dbReference>
<proteinExistence type="predicted"/>
<dbReference type="InterPro" id="IPR050482">
    <property type="entry name" value="Sensor_HK_TwoCompSys"/>
</dbReference>
<dbReference type="SUPFAM" id="SSF55874">
    <property type="entry name" value="ATPase domain of HSP90 chaperone/DNA topoisomerase II/histidine kinase"/>
    <property type="match status" value="1"/>
</dbReference>
<dbReference type="PANTHER" id="PTHR24421">
    <property type="entry name" value="NITRATE/NITRITE SENSOR PROTEIN NARX-RELATED"/>
    <property type="match status" value="1"/>
</dbReference>
<keyword evidence="4" id="KW-0418">Kinase</keyword>
<dbReference type="RefSeq" id="WP_250930100.1">
    <property type="nucleotide sequence ID" value="NZ_JAMQBK010000046.1"/>
</dbReference>
<evidence type="ECO:0000313" key="7">
    <source>
        <dbReference type="EMBL" id="MCM2372470.1"/>
    </source>
</evidence>
<dbReference type="Proteomes" id="UP001202961">
    <property type="component" value="Unassembled WGS sequence"/>
</dbReference>
<reference evidence="7 8" key="1">
    <citation type="journal article" date="2022" name="Syst. Appl. Microbiol.">
        <title>Rhodopirellula aestuarii sp. nov., a novel member of the genus Rhodopirellula isolated from brackish sediments collected in the Tagus River estuary, Portugal.</title>
        <authorList>
            <person name="Vitorino I.R."/>
            <person name="Klimek D."/>
            <person name="Calusinska M."/>
            <person name="Lobo-da-Cunha A."/>
            <person name="Vasconcelos V."/>
            <person name="Lage O.M."/>
        </authorList>
    </citation>
    <scope>NUCLEOTIDE SEQUENCE [LARGE SCALE GENOMIC DNA]</scope>
    <source>
        <strain evidence="7 8">ICT_H3.1</strain>
    </source>
</reference>
<dbReference type="GO" id="GO:0005524">
    <property type="term" value="F:ATP binding"/>
    <property type="evidence" value="ECO:0007669"/>
    <property type="project" value="UniProtKB-KW"/>
</dbReference>
<evidence type="ECO:0000256" key="3">
    <source>
        <dbReference type="ARBA" id="ARBA00022679"/>
    </source>
</evidence>
<dbReference type="SMART" id="SM00387">
    <property type="entry name" value="HATPase_c"/>
    <property type="match status" value="1"/>
</dbReference>
<keyword evidence="5" id="KW-0902">Two-component regulatory system</keyword>
<dbReference type="InterPro" id="IPR036890">
    <property type="entry name" value="HATPase_C_sf"/>
</dbReference>
<comment type="catalytic activity">
    <reaction evidence="1">
        <text>ATP + protein L-histidine = ADP + protein N-phospho-L-histidine.</text>
        <dbReference type="EC" id="2.7.13.3"/>
    </reaction>
</comment>
<keyword evidence="7" id="KW-0547">Nucleotide-binding</keyword>
<sequence>MPYLFASAAKIAAIRQSPDVIGGPLELPLDDIAQWIDQSREVARKLMSGISYPPAAIVDPIRAAKEFLDEVLDFSTGDQPPIISWPSEQGAGGSPISGKLPSQTAIAVYRLTTEFVRNAVRHADAKLIEVSVKDSDQGVLICVTDDGTGYDPDKVSREQIHGLTLAKQRAAAGGVELQIESCQQRNSPIATGTRVTMKVKM</sequence>
<gene>
    <name evidence="7" type="ORF">NB063_17815</name>
</gene>
<comment type="caution">
    <text evidence="7">The sequence shown here is derived from an EMBL/GenBank/DDBJ whole genome shotgun (WGS) entry which is preliminary data.</text>
</comment>
<keyword evidence="8" id="KW-1185">Reference proteome</keyword>
<dbReference type="EC" id="2.7.13.3" evidence="2"/>